<evidence type="ECO:0000313" key="2">
    <source>
        <dbReference type="Proteomes" id="UP000241462"/>
    </source>
</evidence>
<keyword evidence="2" id="KW-1185">Reference proteome</keyword>
<dbReference type="Proteomes" id="UP000241462">
    <property type="component" value="Unassembled WGS sequence"/>
</dbReference>
<name>A0A2T2ZSY4_9PEZI</name>
<evidence type="ECO:0000313" key="1">
    <source>
        <dbReference type="EMBL" id="PSR75494.1"/>
    </source>
</evidence>
<protein>
    <submittedName>
        <fullName evidence="1">Uncharacterized protein</fullName>
    </submittedName>
</protein>
<accession>A0A2T2ZSY4</accession>
<dbReference type="EMBL" id="KZ678758">
    <property type="protein sequence ID" value="PSR75494.1"/>
    <property type="molecule type" value="Genomic_DNA"/>
</dbReference>
<reference evidence="1 2" key="1">
    <citation type="journal article" date="2018" name="Mycol. Prog.">
        <title>Coniella lustricola, a new species from submerged detritus.</title>
        <authorList>
            <person name="Raudabaugh D.B."/>
            <person name="Iturriaga T."/>
            <person name="Carver A."/>
            <person name="Mondo S."/>
            <person name="Pangilinan J."/>
            <person name="Lipzen A."/>
            <person name="He G."/>
            <person name="Amirebrahimi M."/>
            <person name="Grigoriev I.V."/>
            <person name="Miller A.N."/>
        </authorList>
    </citation>
    <scope>NUCLEOTIDE SEQUENCE [LARGE SCALE GENOMIC DNA]</scope>
    <source>
        <strain evidence="1 2">B22-T-1</strain>
    </source>
</reference>
<organism evidence="1 2">
    <name type="scientific">Coniella lustricola</name>
    <dbReference type="NCBI Taxonomy" id="2025994"/>
    <lineage>
        <taxon>Eukaryota</taxon>
        <taxon>Fungi</taxon>
        <taxon>Dikarya</taxon>
        <taxon>Ascomycota</taxon>
        <taxon>Pezizomycotina</taxon>
        <taxon>Sordariomycetes</taxon>
        <taxon>Sordariomycetidae</taxon>
        <taxon>Diaporthales</taxon>
        <taxon>Schizoparmaceae</taxon>
        <taxon>Coniella</taxon>
    </lineage>
</organism>
<sequence length="184" mass="21498">MIPSLILFLPDAYCDQQLLPIAMLHLHKTKRTQTSHYVTIISRSDRACSKQRSKINPQPRVCFIADLSERDVMAEACNFSLLQINKENNVSLVMFIQPVSKQIGLILVLFCFSSLSHHPTTKTSKSLVLQGYNKPVPRPERFCFYKYNTITTMMYHLRRRHKKKERKKGGEYQEKRNLQQLVMP</sequence>
<gene>
    <name evidence="1" type="ORF">BD289DRAFT_188436</name>
</gene>
<proteinExistence type="predicted"/>
<dbReference type="AlphaFoldDB" id="A0A2T2ZSY4"/>
<dbReference type="InParanoid" id="A0A2T2ZSY4"/>